<evidence type="ECO:0008006" key="14">
    <source>
        <dbReference type="Google" id="ProtNLM"/>
    </source>
</evidence>
<feature type="region of interest" description="Disordered" evidence="8">
    <location>
        <begin position="1924"/>
        <end position="1988"/>
    </location>
</feature>
<evidence type="ECO:0000256" key="4">
    <source>
        <dbReference type="ARBA" id="ARBA00022807"/>
    </source>
</evidence>
<dbReference type="InterPro" id="IPR022683">
    <property type="entry name" value="Calpain_III"/>
</dbReference>
<keyword evidence="2" id="KW-0645">Protease</keyword>
<dbReference type="GO" id="GO:0005509">
    <property type="term" value="F:calcium ion binding"/>
    <property type="evidence" value="ECO:0007669"/>
    <property type="project" value="InterPro"/>
</dbReference>
<dbReference type="SMART" id="SM00230">
    <property type="entry name" value="CysPc"/>
    <property type="match status" value="1"/>
</dbReference>
<sequence>MASDEKVPKYVESYTTSWCYSVDGKTKDELPGYMEECEKDVRTKMKVFIDACKKNECKWKDPDFGPNDEDEQGACAMYGKPPKAPGAAYPKPESIRWDRPIYASGDVDAEVNTSVGIFCLKFFKDNAWHFVMIDDRIACNDNAAGEPCFAKCRDKNELWVLMIEKALAKLNGCYKALIGGYVHYGVADMTGFAPLQMVIKEGHQGFHEPWDKELLWQRLWLMKSWGSLLGCSIQPLPGVKVAHESDAAQGLMMMHAYSFLDMNTIETKDGPVKLCKIRNPWGHGEWTGPWSDDSEEREQYHDEIDRVFSAGNAAEKADINKMDGTFFMSYDHWFEHFSHVFIAIDFPDSWIGSRASAAWDPQLGGNRNTKTWPSNPKFKITLTEKSNIFVGLNIEDTRLTHGQLYYKTPLQSVPMSFDVIQAEQVEIDSKERTMIPKSLDPDGSETQQPPYFYQSMQTYTCLEPGEYLVIPSLYKRGKSGTFFLEVFADKPYTLEGGILLPSEKEVLDLPGMPKGITRMQFNIHIEDVRDKMLKEAKKLQLHPKTMYDAFTGGEKIDRKIFKQKLMGMGFNLTDFPDEDFLAIDVDNSGVITVDEFKEFFETAIANAGSPCGPNGIPEDDLGASGGADMDGRLSVKCIEAKGLKPVASWFDKFKDGDTQMRKKTLIFRPMPVPWKDSNNNDDDDDGAPSIGEQGAKERRRSSMMVTAAHAKMLAASAKENVAADDGGATADKLHYSEPLKELEGRRNAFLKRVKSQPKKVSADTQPTCWDRLPKGGKIDESYFLNGSENRRPLVPRKKRQAAKAKKASAEQREAAKKWISEEFAPEILTEMLESVFNIREFRISLEGKRERTLPDPKVQAIKLEIDKGTPVYSRYQEVNILDLDNMSSVDVKPDALSLASSWFKYIDKNKTNTISKKEFGECMSEIGVKMGKDDLDLLMRRFKFSTGGGEEKVNYSEFMTWAEGAANGKMTEEEMADGQRTIQDAIAAVVKIEDISSLTTLKSDPSSLQVVQSILRDAGCRMEVEDVFRMARVFCQDLLGFHAYLMGYQSAVPPMGMDTSKLRSTIQAVLQKRCEDGVQKNGAPNINSLKVWQQMASGPTEDVLFETVRDEIVRIMGEESVDGSDAETFCRENYSTSLMVAVGMVLDSLLLFSRRLTTSSHFAFADIDGFIREQEISFLESKFYLALQMHASLVDGKVPCLVDHWVDRTKQKIMVRATDIMTMKSYYMLSYEDMGTLWLPMPGKVYDQYSAREEGAFCRFSQRLTLLSKAGKTTLSSSEQEKFVDTLRNLVAEATLPFFVTVNNLTMSFEVDSNGCKRAGGIRKLIYSAIKPNKKLHAFLCNTFSTLTVTFSTYDGDEELVTDWSEFMAHLNGMRNPYATMEMLPLKVHPVQGGYGPPVEGGSTFFSGQPDVEGGACPKFRRCAVDFDFKPPVLALRPIMFTDVCKLSVPTGGVEPEVKLFVIMVRKGADESYIVTAYDPKSASDYQCTGAPREWKVEGACKNISVEKAGEQLEKYVEDGKIQLGECITPRVMCRVYNKLSGKGDEFLGTCEISISGVLSNCGQVQEEWAPLTRDGMPAGQVLLSMQFKTQVDIDMDLQAAEAKKARMKKLRDEAKLNDTLKKELGKLAASGSTTPAGGKAAAGNDLEKVIAVKIEEIEGLKKELDEARASKGKAEETAGTTAEEKKKAEEELKALMDRAEKAEKRAAELVEATAKGSNAGLVDQVTTERDEAVKKLEEAEKAKAELEAARAEAEKAKAEAEAKAAEGGGGGGVPPEELEKVKAEAEKAKSEAEKNKTEAEKIKKELEETQAKLVETQNAPPPPPPKPTPFANALEAVEAVAAVLKVRNNSNPTRGLKKMLSAFVEDGMVDASDVHDIFKDLGLLDLPGFTEGQEEKNFGLLKEGLSFEGDEVNFQGMLTMLGSAGGGAGTPKRKPPAPPGARKGSMARRRSTVGPAPVGAPGAGLGSVTGSEAPLPEGWEMRTRDDGKVYYVDHNSRKTQWNRPV</sequence>
<dbReference type="Gene3D" id="1.10.238.10">
    <property type="entry name" value="EF-hand"/>
    <property type="match status" value="1"/>
</dbReference>
<evidence type="ECO:0000259" key="11">
    <source>
        <dbReference type="PROSITE" id="PS50222"/>
    </source>
</evidence>
<dbReference type="InterPro" id="IPR022684">
    <property type="entry name" value="Calpain_cysteine_protease"/>
</dbReference>
<dbReference type="SUPFAM" id="SSF54001">
    <property type="entry name" value="Cysteine proteinases"/>
    <property type="match status" value="1"/>
</dbReference>
<dbReference type="PROSITE" id="PS50203">
    <property type="entry name" value="CALPAIN_CAT"/>
    <property type="match status" value="1"/>
</dbReference>
<dbReference type="SUPFAM" id="SSF47473">
    <property type="entry name" value="EF-hand"/>
    <property type="match status" value="1"/>
</dbReference>
<dbReference type="Pfam" id="PF01067">
    <property type="entry name" value="Calpain_III"/>
    <property type="match status" value="1"/>
</dbReference>
<dbReference type="PANTHER" id="PTHR10183">
    <property type="entry name" value="CALPAIN"/>
    <property type="match status" value="1"/>
</dbReference>
<evidence type="ECO:0000256" key="3">
    <source>
        <dbReference type="ARBA" id="ARBA00022801"/>
    </source>
</evidence>
<dbReference type="SUPFAM" id="SSF49562">
    <property type="entry name" value="C2 domain (Calcium/lipid-binding domain, CaLB)"/>
    <property type="match status" value="1"/>
</dbReference>
<dbReference type="SMART" id="SM00054">
    <property type="entry name" value="EFh"/>
    <property type="match status" value="2"/>
</dbReference>
<dbReference type="SMART" id="SM00456">
    <property type="entry name" value="WW"/>
    <property type="match status" value="1"/>
</dbReference>
<dbReference type="Pfam" id="PF00397">
    <property type="entry name" value="WW"/>
    <property type="match status" value="1"/>
</dbReference>
<dbReference type="InterPro" id="IPR022682">
    <property type="entry name" value="Calpain_domain_III"/>
</dbReference>
<feature type="region of interest" description="Disordered" evidence="8">
    <location>
        <begin position="671"/>
        <end position="701"/>
    </location>
</feature>
<dbReference type="EMBL" id="BRXY01000025">
    <property type="protein sequence ID" value="GMH54184.1"/>
    <property type="molecule type" value="Genomic_DNA"/>
</dbReference>
<feature type="domain" description="EF-hand" evidence="11">
    <location>
        <begin position="571"/>
        <end position="606"/>
    </location>
</feature>
<reference evidence="13" key="1">
    <citation type="journal article" date="2023" name="Commun. Biol.">
        <title>Genome analysis of Parmales, the sister group of diatoms, reveals the evolutionary specialization of diatoms from phago-mixotrophs to photoautotrophs.</title>
        <authorList>
            <person name="Ban H."/>
            <person name="Sato S."/>
            <person name="Yoshikawa S."/>
            <person name="Yamada K."/>
            <person name="Nakamura Y."/>
            <person name="Ichinomiya M."/>
            <person name="Sato N."/>
            <person name="Blanc-Mathieu R."/>
            <person name="Endo H."/>
            <person name="Kuwata A."/>
            <person name="Ogata H."/>
        </authorList>
    </citation>
    <scope>NUCLEOTIDE SEQUENCE [LARGE SCALE GENOMIC DNA]</scope>
    <source>
        <strain evidence="13">NIES 3701</strain>
    </source>
</reference>
<feature type="domain" description="WW" evidence="9">
    <location>
        <begin position="1974"/>
        <end position="2006"/>
    </location>
</feature>
<keyword evidence="4" id="KW-0788">Thiol protease</keyword>
<evidence type="ECO:0000256" key="1">
    <source>
        <dbReference type="ARBA" id="ARBA00007623"/>
    </source>
</evidence>
<evidence type="ECO:0000256" key="8">
    <source>
        <dbReference type="SAM" id="MobiDB-lite"/>
    </source>
</evidence>
<evidence type="ECO:0000259" key="10">
    <source>
        <dbReference type="PROSITE" id="PS50203"/>
    </source>
</evidence>
<dbReference type="Proteomes" id="UP001165085">
    <property type="component" value="Unassembled WGS sequence"/>
</dbReference>
<feature type="domain" description="Calpain catalytic" evidence="10">
    <location>
        <begin position="115"/>
        <end position="342"/>
    </location>
</feature>
<dbReference type="PROSITE" id="PS01159">
    <property type="entry name" value="WW_DOMAIN_1"/>
    <property type="match status" value="1"/>
</dbReference>
<dbReference type="InterPro" id="IPR001300">
    <property type="entry name" value="Peptidase_C2_calpain_cat"/>
</dbReference>
<comment type="caution">
    <text evidence="7">Lacks conserved residue(s) required for the propagation of feature annotation.</text>
</comment>
<dbReference type="SUPFAM" id="SSF49758">
    <property type="entry name" value="Calpain large subunit, middle domain (domain III)"/>
    <property type="match status" value="1"/>
</dbReference>
<dbReference type="Gene3D" id="2.60.120.380">
    <property type="match status" value="1"/>
</dbReference>
<evidence type="ECO:0000256" key="6">
    <source>
        <dbReference type="PIRSR" id="PIRSR622684-1"/>
    </source>
</evidence>
<dbReference type="InterPro" id="IPR011992">
    <property type="entry name" value="EF-hand-dom_pair"/>
</dbReference>
<dbReference type="InterPro" id="IPR002048">
    <property type="entry name" value="EF_hand_dom"/>
</dbReference>
<dbReference type="Gene3D" id="2.20.70.10">
    <property type="match status" value="1"/>
</dbReference>
<dbReference type="SMART" id="SM00720">
    <property type="entry name" value="calpain_III"/>
    <property type="match status" value="1"/>
</dbReference>
<keyword evidence="13" id="KW-1185">Reference proteome</keyword>
<dbReference type="PANTHER" id="PTHR10183:SF379">
    <property type="entry name" value="CALPAIN-5"/>
    <property type="match status" value="1"/>
</dbReference>
<evidence type="ECO:0000256" key="2">
    <source>
        <dbReference type="ARBA" id="ARBA00022670"/>
    </source>
</evidence>
<keyword evidence="5" id="KW-0106">Calcium</keyword>
<evidence type="ECO:0000313" key="13">
    <source>
        <dbReference type="Proteomes" id="UP001165085"/>
    </source>
</evidence>
<protein>
    <recommendedName>
        <fullName evidence="14">Calmodulin</fullName>
    </recommendedName>
</protein>
<dbReference type="CDD" id="cd00201">
    <property type="entry name" value="WW"/>
    <property type="match status" value="1"/>
</dbReference>
<dbReference type="GO" id="GO:0004198">
    <property type="term" value="F:calcium-dependent cysteine-type endopeptidase activity"/>
    <property type="evidence" value="ECO:0007669"/>
    <property type="project" value="InterPro"/>
</dbReference>
<dbReference type="SUPFAM" id="SSF51045">
    <property type="entry name" value="WW domain"/>
    <property type="match status" value="1"/>
</dbReference>
<evidence type="ECO:0000259" key="9">
    <source>
        <dbReference type="PROSITE" id="PS50020"/>
    </source>
</evidence>
<dbReference type="InterPro" id="IPR001202">
    <property type="entry name" value="WW_dom"/>
</dbReference>
<dbReference type="InterPro" id="IPR018247">
    <property type="entry name" value="EF_Hand_1_Ca_BS"/>
</dbReference>
<dbReference type="PROSITE" id="PS50222">
    <property type="entry name" value="EF_HAND_2"/>
    <property type="match status" value="2"/>
</dbReference>
<dbReference type="InterPro" id="IPR036020">
    <property type="entry name" value="WW_dom_sf"/>
</dbReference>
<dbReference type="InterPro" id="IPR035892">
    <property type="entry name" value="C2_domain_sf"/>
</dbReference>
<feature type="domain" description="EF-hand" evidence="11">
    <location>
        <begin position="894"/>
        <end position="929"/>
    </location>
</feature>
<dbReference type="CDD" id="cd00051">
    <property type="entry name" value="EFh"/>
    <property type="match status" value="1"/>
</dbReference>
<dbReference type="Pfam" id="PF13202">
    <property type="entry name" value="EF-hand_5"/>
    <property type="match status" value="2"/>
</dbReference>
<dbReference type="GO" id="GO:0006508">
    <property type="term" value="P:proteolysis"/>
    <property type="evidence" value="ECO:0007669"/>
    <property type="project" value="UniProtKB-KW"/>
</dbReference>
<feature type="active site" evidence="6">
    <location>
        <position position="279"/>
    </location>
</feature>
<name>A0A9W7DS37_9STRA</name>
<feature type="active site" evidence="6">
    <location>
        <position position="255"/>
    </location>
</feature>
<proteinExistence type="inferred from homology"/>
<feature type="region of interest" description="Disordered" evidence="8">
    <location>
        <begin position="1666"/>
        <end position="1689"/>
    </location>
</feature>
<keyword evidence="3" id="KW-0378">Hydrolase</keyword>
<evidence type="ECO:0000256" key="7">
    <source>
        <dbReference type="PROSITE-ProRule" id="PRU00239"/>
    </source>
</evidence>
<comment type="similarity">
    <text evidence="1">Belongs to the peptidase C2 family.</text>
</comment>
<organism evidence="12 13">
    <name type="scientific">Triparma strigata</name>
    <dbReference type="NCBI Taxonomy" id="1606541"/>
    <lineage>
        <taxon>Eukaryota</taxon>
        <taxon>Sar</taxon>
        <taxon>Stramenopiles</taxon>
        <taxon>Ochrophyta</taxon>
        <taxon>Bolidophyceae</taxon>
        <taxon>Parmales</taxon>
        <taxon>Triparmaceae</taxon>
        <taxon>Triparma</taxon>
    </lineage>
</organism>
<evidence type="ECO:0000313" key="12">
    <source>
        <dbReference type="EMBL" id="GMH54184.1"/>
    </source>
</evidence>
<feature type="region of interest" description="Disordered" evidence="8">
    <location>
        <begin position="1746"/>
        <end position="1777"/>
    </location>
</feature>
<feature type="compositionally biased region" description="Basic and acidic residues" evidence="8">
    <location>
        <begin position="1746"/>
        <end position="1765"/>
    </location>
</feature>
<dbReference type="Pfam" id="PF00648">
    <property type="entry name" value="Peptidase_C2"/>
    <property type="match status" value="1"/>
</dbReference>
<comment type="caution">
    <text evidence="12">The sequence shown here is derived from an EMBL/GenBank/DDBJ whole genome shotgun (WGS) entry which is preliminary data.</text>
</comment>
<dbReference type="OrthoDB" id="268518at2759"/>
<evidence type="ECO:0000256" key="5">
    <source>
        <dbReference type="ARBA" id="ARBA00022837"/>
    </source>
</evidence>
<dbReference type="PROSITE" id="PS00018">
    <property type="entry name" value="EF_HAND_1"/>
    <property type="match status" value="2"/>
</dbReference>
<dbReference type="PROSITE" id="PS50020">
    <property type="entry name" value="WW_DOMAIN_2"/>
    <property type="match status" value="1"/>
</dbReference>
<dbReference type="InterPro" id="IPR036213">
    <property type="entry name" value="Calpain_III_sf"/>
</dbReference>
<dbReference type="PRINTS" id="PR00704">
    <property type="entry name" value="CALPAIN"/>
</dbReference>
<dbReference type="Gene3D" id="3.90.70.10">
    <property type="entry name" value="Cysteine proteinases"/>
    <property type="match status" value="1"/>
</dbReference>
<dbReference type="InterPro" id="IPR038765">
    <property type="entry name" value="Papain-like_cys_pep_sf"/>
</dbReference>
<gene>
    <name evidence="12" type="ORF">TrST_g8864</name>
</gene>
<accession>A0A9W7DS37</accession>